<dbReference type="Proteomes" id="UP000295066">
    <property type="component" value="Unassembled WGS sequence"/>
</dbReference>
<dbReference type="GO" id="GO:1903806">
    <property type="term" value="P:L-isoleucine import across plasma membrane"/>
    <property type="evidence" value="ECO:0007669"/>
    <property type="project" value="TreeGrafter"/>
</dbReference>
<dbReference type="RefSeq" id="WP_133955897.1">
    <property type="nucleotide sequence ID" value="NZ_SORI01000002.1"/>
</dbReference>
<dbReference type="GO" id="GO:0016887">
    <property type="term" value="F:ATP hydrolysis activity"/>
    <property type="evidence" value="ECO:0007669"/>
    <property type="project" value="InterPro"/>
</dbReference>
<evidence type="ECO:0000256" key="1">
    <source>
        <dbReference type="ARBA" id="ARBA00022448"/>
    </source>
</evidence>
<dbReference type="PROSITE" id="PS50893">
    <property type="entry name" value="ABC_TRANSPORTER_2"/>
    <property type="match status" value="1"/>
</dbReference>
<dbReference type="Pfam" id="PF12399">
    <property type="entry name" value="BCA_ABC_TP_C"/>
    <property type="match status" value="1"/>
</dbReference>
<gene>
    <name evidence="5" type="ORF">C8D99_10258</name>
</gene>
<evidence type="ECO:0000313" key="5">
    <source>
        <dbReference type="EMBL" id="TDY63077.1"/>
    </source>
</evidence>
<evidence type="ECO:0000256" key="3">
    <source>
        <dbReference type="ARBA" id="ARBA00022840"/>
    </source>
</evidence>
<organism evidence="5 6">
    <name type="scientific">Aminivibrio pyruvatiphilus</name>
    <dbReference type="NCBI Taxonomy" id="1005740"/>
    <lineage>
        <taxon>Bacteria</taxon>
        <taxon>Thermotogati</taxon>
        <taxon>Synergistota</taxon>
        <taxon>Synergistia</taxon>
        <taxon>Synergistales</taxon>
        <taxon>Aminobacteriaceae</taxon>
        <taxon>Aminivibrio</taxon>
    </lineage>
</organism>
<reference evidence="5 6" key="1">
    <citation type="submission" date="2019-03" db="EMBL/GenBank/DDBJ databases">
        <title>Genomic Encyclopedia of Type Strains, Phase IV (KMG-IV): sequencing the most valuable type-strain genomes for metagenomic binning, comparative biology and taxonomic classification.</title>
        <authorList>
            <person name="Goeker M."/>
        </authorList>
    </citation>
    <scope>NUCLEOTIDE SEQUENCE [LARGE SCALE GENOMIC DNA]</scope>
    <source>
        <strain evidence="5 6">DSM 25964</strain>
    </source>
</reference>
<dbReference type="GO" id="GO:0005304">
    <property type="term" value="F:L-valine transmembrane transporter activity"/>
    <property type="evidence" value="ECO:0007669"/>
    <property type="project" value="TreeGrafter"/>
</dbReference>
<dbReference type="EMBL" id="SORI01000002">
    <property type="protein sequence ID" value="TDY63077.1"/>
    <property type="molecule type" value="Genomic_DNA"/>
</dbReference>
<dbReference type="InterPro" id="IPR003593">
    <property type="entry name" value="AAA+_ATPase"/>
</dbReference>
<dbReference type="GO" id="GO:0042941">
    <property type="term" value="P:D-alanine transmembrane transport"/>
    <property type="evidence" value="ECO:0007669"/>
    <property type="project" value="TreeGrafter"/>
</dbReference>
<dbReference type="FunFam" id="3.40.50.300:FF:000421">
    <property type="entry name" value="Branched-chain amino acid ABC transporter ATP-binding protein"/>
    <property type="match status" value="1"/>
</dbReference>
<keyword evidence="6" id="KW-1185">Reference proteome</keyword>
<comment type="caution">
    <text evidence="5">The sequence shown here is derived from an EMBL/GenBank/DDBJ whole genome shotgun (WGS) entry which is preliminary data.</text>
</comment>
<dbReference type="GO" id="GO:0015808">
    <property type="term" value="P:L-alanine transport"/>
    <property type="evidence" value="ECO:0007669"/>
    <property type="project" value="TreeGrafter"/>
</dbReference>
<dbReference type="GO" id="GO:0015188">
    <property type="term" value="F:L-isoleucine transmembrane transporter activity"/>
    <property type="evidence" value="ECO:0007669"/>
    <property type="project" value="TreeGrafter"/>
</dbReference>
<dbReference type="PANTHER" id="PTHR45772:SF7">
    <property type="entry name" value="AMINO ACID ABC TRANSPORTER ATP-BINDING PROTEIN"/>
    <property type="match status" value="1"/>
</dbReference>
<dbReference type="GO" id="GO:0005886">
    <property type="term" value="C:plasma membrane"/>
    <property type="evidence" value="ECO:0007669"/>
    <property type="project" value="TreeGrafter"/>
</dbReference>
<dbReference type="InterPro" id="IPR027417">
    <property type="entry name" value="P-loop_NTPase"/>
</dbReference>
<dbReference type="CDD" id="cd03219">
    <property type="entry name" value="ABC_Mj1267_LivG_branched"/>
    <property type="match status" value="1"/>
</dbReference>
<dbReference type="Gene3D" id="3.40.50.300">
    <property type="entry name" value="P-loop containing nucleotide triphosphate hydrolases"/>
    <property type="match status" value="1"/>
</dbReference>
<feature type="domain" description="ABC transporter" evidence="4">
    <location>
        <begin position="4"/>
        <end position="252"/>
    </location>
</feature>
<keyword evidence="1" id="KW-0813">Transport</keyword>
<keyword evidence="2" id="KW-0547">Nucleotide-binding</keyword>
<sequence>MSLLEVRGLTKSFGGVRAVDDFSFSAEKGEIVGIIGPNGAGKTTAFNLITGVYPLDKGSILLEGAELAGKEQFEITRSGIGRTFQNIRLFRGLSVLENVMTAADPYSEYGLLSLFTFGAAFRGREREVRSTAREYLSLVGLDRYADEKPSNLPYGLQRKLEIARALATGPKVLLLDEPAAGLNPSEVREFIGLVGDLRERFGFAVLVIEHRMEVIMTLSSCIYVLNFGKLLASGTPAEIRANKEVTEAYIGKEDGSCSV</sequence>
<dbReference type="GO" id="GO:1903805">
    <property type="term" value="P:L-valine import across plasma membrane"/>
    <property type="evidence" value="ECO:0007669"/>
    <property type="project" value="TreeGrafter"/>
</dbReference>
<dbReference type="PANTHER" id="PTHR45772">
    <property type="entry name" value="CONSERVED COMPONENT OF ABC TRANSPORTER FOR NATURAL AMINO ACIDS-RELATED"/>
    <property type="match status" value="1"/>
</dbReference>
<dbReference type="InterPro" id="IPR003439">
    <property type="entry name" value="ABC_transporter-like_ATP-bd"/>
</dbReference>
<dbReference type="InterPro" id="IPR051120">
    <property type="entry name" value="ABC_AA/LPS_Transport"/>
</dbReference>
<accession>A0A4R8MF66</accession>
<dbReference type="GO" id="GO:0015192">
    <property type="term" value="F:L-phenylalanine transmembrane transporter activity"/>
    <property type="evidence" value="ECO:0007669"/>
    <property type="project" value="TreeGrafter"/>
</dbReference>
<dbReference type="InterPro" id="IPR032823">
    <property type="entry name" value="BCA_ABC_TP_C"/>
</dbReference>
<evidence type="ECO:0000259" key="4">
    <source>
        <dbReference type="PROSITE" id="PS50893"/>
    </source>
</evidence>
<dbReference type="AlphaFoldDB" id="A0A4R8MF66"/>
<proteinExistence type="predicted"/>
<dbReference type="SUPFAM" id="SSF52540">
    <property type="entry name" value="P-loop containing nucleoside triphosphate hydrolases"/>
    <property type="match status" value="1"/>
</dbReference>
<dbReference type="GO" id="GO:0005524">
    <property type="term" value="F:ATP binding"/>
    <property type="evidence" value="ECO:0007669"/>
    <property type="project" value="UniProtKB-KW"/>
</dbReference>
<protein>
    <submittedName>
        <fullName evidence="5">Amino acid/amide ABC transporter ATP-binding protein 1 (HAAT family)</fullName>
    </submittedName>
</protein>
<dbReference type="SMART" id="SM00382">
    <property type="entry name" value="AAA"/>
    <property type="match status" value="1"/>
</dbReference>
<evidence type="ECO:0000313" key="6">
    <source>
        <dbReference type="Proteomes" id="UP000295066"/>
    </source>
</evidence>
<dbReference type="OrthoDB" id="9805514at2"/>
<keyword evidence="3 5" id="KW-0067">ATP-binding</keyword>
<dbReference type="Pfam" id="PF00005">
    <property type="entry name" value="ABC_tran"/>
    <property type="match status" value="1"/>
</dbReference>
<evidence type="ECO:0000256" key="2">
    <source>
        <dbReference type="ARBA" id="ARBA00022741"/>
    </source>
</evidence>
<name>A0A4R8MF66_9BACT</name>